<evidence type="ECO:0000313" key="1">
    <source>
        <dbReference type="EMBL" id="MDA7089341.1"/>
    </source>
</evidence>
<dbReference type="RefSeq" id="WP_271350219.1">
    <property type="nucleotide sequence ID" value="NZ_JAQJZJ010000045.1"/>
</dbReference>
<dbReference type="Proteomes" id="UP001212042">
    <property type="component" value="Unassembled WGS sequence"/>
</dbReference>
<dbReference type="EMBL" id="JAQJZJ010000045">
    <property type="protein sequence ID" value="MDA7089341.1"/>
    <property type="molecule type" value="Genomic_DNA"/>
</dbReference>
<feature type="non-terminal residue" evidence="1">
    <location>
        <position position="104"/>
    </location>
</feature>
<keyword evidence="2" id="KW-1185">Reference proteome</keyword>
<evidence type="ECO:0000313" key="2">
    <source>
        <dbReference type="Proteomes" id="UP001212042"/>
    </source>
</evidence>
<sequence length="104" mass="10130">LSTSGIVDAQGELIADAQSISMSSGSAWQGIGGATLTAIGDMSLHALSFGGDLDIDSTQGHISFNGPVNAQAIDVLAATGINANSTVTGTSLLLDAGAGNLVVS</sequence>
<reference evidence="1 2" key="1">
    <citation type="submission" date="2023-01" db="EMBL/GenBank/DDBJ databases">
        <title>Pseudomonas SA3-5T sp. nov., isolated from tidal flat sediment.</title>
        <authorList>
            <person name="Kim H.S."/>
            <person name="Kim J.-S."/>
            <person name="Suh M.K."/>
            <person name="Eom M.K."/>
            <person name="Lee J.-S."/>
        </authorList>
    </citation>
    <scope>NUCLEOTIDE SEQUENCE [LARGE SCALE GENOMIC DNA]</scope>
    <source>
        <strain evidence="1 2">SA3-5</strain>
    </source>
</reference>
<protein>
    <recommendedName>
        <fullName evidence="3">Filamentous hemagglutinin</fullName>
    </recommendedName>
</protein>
<gene>
    <name evidence="1" type="ORF">PH586_23490</name>
</gene>
<proteinExistence type="predicted"/>
<accession>A0ABT4XMA2</accession>
<organism evidence="1 2">
    <name type="scientific">Pseudomonas aestuarii</name>
    <dbReference type="NCBI Taxonomy" id="3018340"/>
    <lineage>
        <taxon>Bacteria</taxon>
        <taxon>Pseudomonadati</taxon>
        <taxon>Pseudomonadota</taxon>
        <taxon>Gammaproteobacteria</taxon>
        <taxon>Pseudomonadales</taxon>
        <taxon>Pseudomonadaceae</taxon>
        <taxon>Pseudomonas</taxon>
    </lineage>
</organism>
<comment type="caution">
    <text evidence="1">The sequence shown here is derived from an EMBL/GenBank/DDBJ whole genome shotgun (WGS) entry which is preliminary data.</text>
</comment>
<evidence type="ECO:0008006" key="3">
    <source>
        <dbReference type="Google" id="ProtNLM"/>
    </source>
</evidence>
<name>A0ABT4XMA2_9PSED</name>
<feature type="non-terminal residue" evidence="1">
    <location>
        <position position="1"/>
    </location>
</feature>